<reference evidence="2" key="1">
    <citation type="submission" date="2016-04" db="EMBL/GenBank/DDBJ databases">
        <authorList>
            <person name="Evans L.H."/>
            <person name="Alamgir A."/>
            <person name="Owens N."/>
            <person name="Weber N.D."/>
            <person name="Virtaneva K."/>
            <person name="Barbian K."/>
            <person name="Babar A."/>
            <person name="Rosenke K."/>
        </authorList>
    </citation>
    <scope>NUCLEOTIDE SEQUENCE [LARGE SCALE GENOMIC DNA]</scope>
    <source>
        <strain evidence="2">CBS 101.48</strain>
    </source>
</reference>
<keyword evidence="3" id="KW-1185">Reference proteome</keyword>
<protein>
    <submittedName>
        <fullName evidence="2">Uncharacterized protein</fullName>
    </submittedName>
</protein>
<feature type="transmembrane region" description="Helical" evidence="1">
    <location>
        <begin position="20"/>
        <end position="40"/>
    </location>
</feature>
<dbReference type="AlphaFoldDB" id="A0A168PC20"/>
<dbReference type="InParanoid" id="A0A168PC20"/>
<dbReference type="EMBL" id="LT553674">
    <property type="protein sequence ID" value="SAM02125.1"/>
    <property type="molecule type" value="Genomic_DNA"/>
</dbReference>
<proteinExistence type="predicted"/>
<evidence type="ECO:0000313" key="2">
    <source>
        <dbReference type="EMBL" id="SAM02125.1"/>
    </source>
</evidence>
<organism evidence="2">
    <name type="scientific">Absidia glauca</name>
    <name type="common">Pin mould</name>
    <dbReference type="NCBI Taxonomy" id="4829"/>
    <lineage>
        <taxon>Eukaryota</taxon>
        <taxon>Fungi</taxon>
        <taxon>Fungi incertae sedis</taxon>
        <taxon>Mucoromycota</taxon>
        <taxon>Mucoromycotina</taxon>
        <taxon>Mucoromycetes</taxon>
        <taxon>Mucorales</taxon>
        <taxon>Cunninghamellaceae</taxon>
        <taxon>Absidia</taxon>
    </lineage>
</organism>
<accession>A0A168PC20</accession>
<name>A0A168PC20_ABSGL</name>
<dbReference type="Proteomes" id="UP000078561">
    <property type="component" value="Unassembled WGS sequence"/>
</dbReference>
<evidence type="ECO:0000313" key="3">
    <source>
        <dbReference type="Proteomes" id="UP000078561"/>
    </source>
</evidence>
<keyword evidence="1" id="KW-1133">Transmembrane helix</keyword>
<gene>
    <name evidence="2" type="primary">ABSGL_07888.1 scaffold 9181</name>
</gene>
<sequence>MTALVHTNVKPTHRLLPVWLLRLVGVSSLAIALVRLVYYVNHLRKPTTGKSTTLKRITSSRLIDKVGQSPPYVRTPWWGARLVDHATTVASAFKPKKKLTISLKNTILWNPSQDVTISNHAFHENALALLTQLNQRYDLHLLIHTTTTDHDQIQRLLHTIVTQRIDVSRIVYCQNEQHKLDLIQNVLRPAIHIEGGWELDDGEDIIRALQSHVPRLVWVITRRRRTSFTTENIKPKDKDLVHPAVELTDSLLDSSLAREAGFMID</sequence>
<keyword evidence="1" id="KW-0472">Membrane</keyword>
<dbReference type="OrthoDB" id="77656at2759"/>
<evidence type="ECO:0000256" key="1">
    <source>
        <dbReference type="SAM" id="Phobius"/>
    </source>
</evidence>
<keyword evidence="1" id="KW-0812">Transmembrane</keyword>